<organism evidence="3 4">
    <name type="scientific">Mycteria americana</name>
    <name type="common">Wood stork</name>
    <dbReference type="NCBI Taxonomy" id="33587"/>
    <lineage>
        <taxon>Eukaryota</taxon>
        <taxon>Metazoa</taxon>
        <taxon>Chordata</taxon>
        <taxon>Craniata</taxon>
        <taxon>Vertebrata</taxon>
        <taxon>Euteleostomi</taxon>
        <taxon>Archelosauria</taxon>
        <taxon>Archosauria</taxon>
        <taxon>Dinosauria</taxon>
        <taxon>Saurischia</taxon>
        <taxon>Theropoda</taxon>
        <taxon>Coelurosauria</taxon>
        <taxon>Aves</taxon>
        <taxon>Neognathae</taxon>
        <taxon>Neoaves</taxon>
        <taxon>Aequornithes</taxon>
        <taxon>Ciconiiformes</taxon>
        <taxon>Ciconiidae</taxon>
        <taxon>Mycteria</taxon>
    </lineage>
</organism>
<dbReference type="PROSITE" id="PS51457">
    <property type="entry name" value="BEN"/>
    <property type="match status" value="1"/>
</dbReference>
<sequence length="603" mass="65968">MALPSRPLSLQPPSPPPPRRGPAAPAAFPRVSCGDGPASGWRLTAGAGGTAAGRAGLRAAFPQQVAPGSRSRRRAIAGRPSPPGRGRAAGGGEGGGGAARHRPRGLPPPHPAFPQSLGREVRGGGRPEPTCPGSLYSPPEPPSPSPRRRTLVLPPPPPGGRPAAPLLPARTMEFTQRKRSRKSQSFKLINEDYHHEIYKISDYSNDVNGETKETQPVFLGDESREIKKQITGMRRLLNDSTGRIYQRVGKEGEKLKEEPQDLDLAWAQRLNPPAESQASLHPSQSGAWNELSPQASHFSGQYGTRSKTFQNQTRTVASNGEIPMVNSSVGPNCCTCNCQSTLQAILQELKTMRKLMQIQAVGTQNRQQPPVPLICTQKSTISRKRNKKKKLPLKTVEPITMNKKPNTAENEKKLSANSERSSLQAVEPPLKPETPVSGFGIILESASSDPEVQLAEGFDVFMPKSQLDSILSNYTRSGSLLFRKLVCAFFDDKTLANSLPNGKRKRGLNDNRKGLDQNIVGAIKVFTEKYCTANHVDKLPGPRDWVQILQDQIKLARRRLKRGSGMYKNIRKNIQVDFESFSSVVSNPFPLAPKLFFPVFDEI</sequence>
<evidence type="ECO:0000313" key="3">
    <source>
        <dbReference type="EMBL" id="KAK4831642.1"/>
    </source>
</evidence>
<evidence type="ECO:0000313" key="4">
    <source>
        <dbReference type="Proteomes" id="UP001333110"/>
    </source>
</evidence>
<reference evidence="3 4" key="1">
    <citation type="journal article" date="2023" name="J. Hered.">
        <title>Chromosome-level genome of the wood stork (Mycteria americana) provides insight into avian chromosome evolution.</title>
        <authorList>
            <person name="Flamio R. Jr."/>
            <person name="Ramstad K.M."/>
        </authorList>
    </citation>
    <scope>NUCLEOTIDE SEQUENCE [LARGE SCALE GENOMIC DNA]</scope>
    <source>
        <strain evidence="3">JAX WOST 10</strain>
    </source>
</reference>
<name>A0AAN7NU13_MYCAM</name>
<evidence type="ECO:0000259" key="2">
    <source>
        <dbReference type="PROSITE" id="PS51457"/>
    </source>
</evidence>
<dbReference type="SMART" id="SM01025">
    <property type="entry name" value="BEN"/>
    <property type="match status" value="1"/>
</dbReference>
<feature type="region of interest" description="Disordered" evidence="1">
    <location>
        <begin position="1"/>
        <end position="166"/>
    </location>
</feature>
<dbReference type="Proteomes" id="UP001333110">
    <property type="component" value="Unassembled WGS sequence"/>
</dbReference>
<dbReference type="GO" id="GO:0003677">
    <property type="term" value="F:DNA binding"/>
    <property type="evidence" value="ECO:0007669"/>
    <property type="project" value="InterPro"/>
</dbReference>
<feature type="compositionally biased region" description="Gly residues" evidence="1">
    <location>
        <begin position="87"/>
        <end position="98"/>
    </location>
</feature>
<dbReference type="InterPro" id="IPR018379">
    <property type="entry name" value="BEN_domain"/>
</dbReference>
<dbReference type="Gene3D" id="1.10.10.2590">
    <property type="entry name" value="BEN domain"/>
    <property type="match status" value="1"/>
</dbReference>
<evidence type="ECO:0000256" key="1">
    <source>
        <dbReference type="SAM" id="MobiDB-lite"/>
    </source>
</evidence>
<feature type="region of interest" description="Disordered" evidence="1">
    <location>
        <begin position="398"/>
        <end position="430"/>
    </location>
</feature>
<comment type="caution">
    <text evidence="3">The sequence shown here is derived from an EMBL/GenBank/DDBJ whole genome shotgun (WGS) entry which is preliminary data.</text>
</comment>
<feature type="domain" description="BEN" evidence="2">
    <location>
        <begin position="457"/>
        <end position="567"/>
    </location>
</feature>
<accession>A0AAN7NU13</accession>
<gene>
    <name evidence="3" type="ORF">QYF61_018582</name>
</gene>
<proteinExistence type="predicted"/>
<dbReference type="InterPro" id="IPR053072">
    <property type="entry name" value="BEN_domain_protein_7"/>
</dbReference>
<dbReference type="EMBL" id="JAUNZN010000001">
    <property type="protein sequence ID" value="KAK4831642.1"/>
    <property type="molecule type" value="Genomic_DNA"/>
</dbReference>
<keyword evidence="4" id="KW-1185">Reference proteome</keyword>
<dbReference type="PANTHER" id="PTHR35068">
    <property type="entry name" value="BEN DOMAIN-CONTAINING PROTEIN 7"/>
    <property type="match status" value="1"/>
</dbReference>
<dbReference type="PANTHER" id="PTHR35068:SF1">
    <property type="entry name" value="BEN DOMAIN-CONTAINING PROTEIN 7"/>
    <property type="match status" value="1"/>
</dbReference>
<feature type="compositionally biased region" description="Polar residues" evidence="1">
    <location>
        <begin position="415"/>
        <end position="424"/>
    </location>
</feature>
<protein>
    <recommendedName>
        <fullName evidence="2">BEN domain-containing protein</fullName>
    </recommendedName>
</protein>
<dbReference type="Pfam" id="PF10523">
    <property type="entry name" value="BEN"/>
    <property type="match status" value="1"/>
</dbReference>
<dbReference type="AlphaFoldDB" id="A0AAN7NU13"/>
<feature type="compositionally biased region" description="Pro residues" evidence="1">
    <location>
        <begin position="10"/>
        <end position="20"/>
    </location>
</feature>